<dbReference type="InterPro" id="IPR017871">
    <property type="entry name" value="ABC_transporter-like_CS"/>
</dbReference>
<dbReference type="GO" id="GO:0016887">
    <property type="term" value="F:ATP hydrolysis activity"/>
    <property type="evidence" value="ECO:0007669"/>
    <property type="project" value="InterPro"/>
</dbReference>
<dbReference type="eggNOG" id="COG0396">
    <property type="taxonomic scope" value="Bacteria"/>
</dbReference>
<dbReference type="InterPro" id="IPR003439">
    <property type="entry name" value="ABC_transporter-like_ATP-bd"/>
</dbReference>
<dbReference type="PROSITE" id="PS00211">
    <property type="entry name" value="ABC_TRANSPORTER_1"/>
    <property type="match status" value="1"/>
</dbReference>
<feature type="domain" description="ABC transporter" evidence="6">
    <location>
        <begin position="4"/>
        <end position="234"/>
    </location>
</feature>
<reference evidence="7 8" key="2">
    <citation type="journal article" date="2010" name="J. Bacteriol.">
        <title>Genome sequence of the polysaccharide-degrading, thermophilic anaerobe Spirochaeta thermophila DSM 6192.</title>
        <authorList>
            <person name="Angelov A."/>
            <person name="Liebl S."/>
            <person name="Ballschmiter M."/>
            <person name="Bomeke M."/>
            <person name="Lehmann R."/>
            <person name="Liesegang H."/>
            <person name="Daniel R."/>
            <person name="Liebl W."/>
        </authorList>
    </citation>
    <scope>NUCLEOTIDE SEQUENCE [LARGE SCALE GENOMIC DNA]</scope>
    <source>
        <strain evidence="8">ATCC 49972 / DSM 6192 / RI 19.B1</strain>
    </source>
</reference>
<keyword evidence="4" id="KW-0067">ATP-binding</keyword>
<dbReference type="KEGG" id="sta:STHERM_c15250"/>
<dbReference type="EMBL" id="CP001698">
    <property type="protein sequence ID" value="ADN02465.1"/>
    <property type="molecule type" value="Genomic_DNA"/>
</dbReference>
<evidence type="ECO:0000313" key="8">
    <source>
        <dbReference type="Proteomes" id="UP000001296"/>
    </source>
</evidence>
<evidence type="ECO:0000256" key="1">
    <source>
        <dbReference type="ARBA" id="ARBA00005417"/>
    </source>
</evidence>
<dbReference type="HOGENOM" id="CLU_000604_1_2_12"/>
<dbReference type="AlphaFoldDB" id="E0RTU0"/>
<evidence type="ECO:0000256" key="2">
    <source>
        <dbReference type="ARBA" id="ARBA00022448"/>
    </source>
</evidence>
<dbReference type="InterPro" id="IPR052156">
    <property type="entry name" value="BCAA_Transport_ATP-bd_LivF"/>
</dbReference>
<keyword evidence="5" id="KW-0029">Amino-acid transport</keyword>
<dbReference type="GO" id="GO:0005524">
    <property type="term" value="F:ATP binding"/>
    <property type="evidence" value="ECO:0007669"/>
    <property type="project" value="UniProtKB-KW"/>
</dbReference>
<dbReference type="Pfam" id="PF00005">
    <property type="entry name" value="ABC_tran"/>
    <property type="match status" value="1"/>
</dbReference>
<dbReference type="Proteomes" id="UP000001296">
    <property type="component" value="Chromosome"/>
</dbReference>
<dbReference type="GO" id="GO:0015658">
    <property type="term" value="F:branched-chain amino acid transmembrane transporter activity"/>
    <property type="evidence" value="ECO:0007669"/>
    <property type="project" value="TreeGrafter"/>
</dbReference>
<dbReference type="SMART" id="SM00382">
    <property type="entry name" value="AAA"/>
    <property type="match status" value="1"/>
</dbReference>
<dbReference type="Gene3D" id="3.40.50.300">
    <property type="entry name" value="P-loop containing nucleotide triphosphate hydrolases"/>
    <property type="match status" value="1"/>
</dbReference>
<evidence type="ECO:0000256" key="4">
    <source>
        <dbReference type="ARBA" id="ARBA00022840"/>
    </source>
</evidence>
<protein>
    <submittedName>
        <fullName evidence="7">Transporter</fullName>
    </submittedName>
</protein>
<keyword evidence="2" id="KW-0813">Transport</keyword>
<evidence type="ECO:0000256" key="3">
    <source>
        <dbReference type="ARBA" id="ARBA00022741"/>
    </source>
</evidence>
<dbReference type="PROSITE" id="PS50893">
    <property type="entry name" value="ABC_TRANSPORTER_2"/>
    <property type="match status" value="1"/>
</dbReference>
<dbReference type="SUPFAM" id="SSF52540">
    <property type="entry name" value="P-loop containing nucleoside triphosphate hydrolases"/>
    <property type="match status" value="1"/>
</dbReference>
<accession>E0RTU0</accession>
<dbReference type="InterPro" id="IPR027417">
    <property type="entry name" value="P-loop_NTPase"/>
</dbReference>
<sequence length="246" mass="26700">MALLSIRHLSLTKEGKPILDDLSLDIEAGYVYAVVGPNGAGKSSLAAVIMGLPGYREIEGEILFKGQPFTPLSIDERARLGITLAWQEPARFDGLSVREYLRLSARGHTEEEAAEALSLVGLDPARYLDRKVDQSLSGGERKRVELAAVVAMRPTLALLDEPDSGVDIDAVERIFGLIGYLKDRGTTVVLVTHSAQVLRQADRGFLLCNGTLLREGTVEEILPYFSSRCYPCNHPNNPVPGEVGSA</sequence>
<gene>
    <name evidence="7" type="ordered locus">STHERM_c15250</name>
</gene>
<dbReference type="PaxDb" id="665571-STHERM_c15250"/>
<name>E0RTU0_WINT6</name>
<dbReference type="RefSeq" id="WP_013314305.1">
    <property type="nucleotide sequence ID" value="NC_014484.1"/>
</dbReference>
<proteinExistence type="inferred from homology"/>
<organism evidence="7 8">
    <name type="scientific">Winmispira thermophila (strain ATCC 49972 / DSM 6192 / RI 19.B1)</name>
    <name type="common">Spirochaeta thermophila</name>
    <dbReference type="NCBI Taxonomy" id="665571"/>
    <lineage>
        <taxon>Bacteria</taxon>
        <taxon>Pseudomonadati</taxon>
        <taxon>Spirochaetota</taxon>
        <taxon>Spirochaetia</taxon>
        <taxon>Winmispirales</taxon>
        <taxon>Winmispiraceae</taxon>
        <taxon>Winmispira</taxon>
    </lineage>
</organism>
<evidence type="ECO:0000256" key="5">
    <source>
        <dbReference type="ARBA" id="ARBA00022970"/>
    </source>
</evidence>
<evidence type="ECO:0000259" key="6">
    <source>
        <dbReference type="PROSITE" id="PS50893"/>
    </source>
</evidence>
<dbReference type="PANTHER" id="PTHR43820:SF4">
    <property type="entry name" value="HIGH-AFFINITY BRANCHED-CHAIN AMINO ACID TRANSPORT ATP-BINDING PROTEIN LIVF"/>
    <property type="match status" value="1"/>
</dbReference>
<comment type="similarity">
    <text evidence="1">Belongs to the ABC transporter superfamily.</text>
</comment>
<dbReference type="GO" id="GO:0015807">
    <property type="term" value="P:L-amino acid transport"/>
    <property type="evidence" value="ECO:0007669"/>
    <property type="project" value="TreeGrafter"/>
</dbReference>
<dbReference type="PANTHER" id="PTHR43820">
    <property type="entry name" value="HIGH-AFFINITY BRANCHED-CHAIN AMINO ACID TRANSPORT ATP-BINDING PROTEIN LIVF"/>
    <property type="match status" value="1"/>
</dbReference>
<reference key="1">
    <citation type="submission" date="2009-08" db="EMBL/GenBank/DDBJ databases">
        <title>The genome sequence of Spirochaeta thermophila DSM6192.</title>
        <authorList>
            <person name="Angelov A."/>
            <person name="Mientus M."/>
            <person name="Wittenberg S."/>
            <person name="Lehmann R."/>
            <person name="Liesegang H."/>
            <person name="Daniel R."/>
            <person name="Liebl W."/>
        </authorList>
    </citation>
    <scope>NUCLEOTIDE SEQUENCE</scope>
    <source>
        <strain>DSM 6192</strain>
    </source>
</reference>
<dbReference type="InterPro" id="IPR003593">
    <property type="entry name" value="AAA+_ATPase"/>
</dbReference>
<evidence type="ECO:0000313" key="7">
    <source>
        <dbReference type="EMBL" id="ADN02465.1"/>
    </source>
</evidence>
<keyword evidence="3" id="KW-0547">Nucleotide-binding</keyword>